<dbReference type="Pfam" id="PF00067">
    <property type="entry name" value="p450"/>
    <property type="match status" value="1"/>
</dbReference>
<dbReference type="InterPro" id="IPR036396">
    <property type="entry name" value="Cyt_P450_sf"/>
</dbReference>
<keyword evidence="9" id="KW-1185">Reference proteome</keyword>
<dbReference type="InterPro" id="IPR001128">
    <property type="entry name" value="Cyt_P450"/>
</dbReference>
<dbReference type="GO" id="GO:0005506">
    <property type="term" value="F:iron ion binding"/>
    <property type="evidence" value="ECO:0007669"/>
    <property type="project" value="InterPro"/>
</dbReference>
<keyword evidence="6" id="KW-0408">Iron</keyword>
<name>A0A0T6B4E4_9SCAR</name>
<dbReference type="GO" id="GO:0016705">
    <property type="term" value="F:oxidoreductase activity, acting on paired donors, with incorporation or reduction of molecular oxygen"/>
    <property type="evidence" value="ECO:0007669"/>
    <property type="project" value="InterPro"/>
</dbReference>
<evidence type="ECO:0000256" key="6">
    <source>
        <dbReference type="ARBA" id="ARBA00023004"/>
    </source>
</evidence>
<keyword evidence="5" id="KW-0560">Oxidoreductase</keyword>
<dbReference type="PRINTS" id="PR00463">
    <property type="entry name" value="EP450I"/>
</dbReference>
<comment type="caution">
    <text evidence="8">The sequence shown here is derived from an EMBL/GenBank/DDBJ whole genome shotgun (WGS) entry which is preliminary data.</text>
</comment>
<dbReference type="PANTHER" id="PTHR24291">
    <property type="entry name" value="CYTOCHROME P450 FAMILY 4"/>
    <property type="match status" value="1"/>
</dbReference>
<keyword evidence="7" id="KW-0503">Monooxygenase</keyword>
<sequence>FSDLFAVMERYMNEFRPLFRACNGSKPEVHFMKPEHLEIVMNNSIHITKGLNYNQLHSWLGQGLLTSTGPKWFQHRKLITPTFHFKILENFMTIFVEKTGILLKILDAKANVGSFNIYTDITHCALDIICETAMGVNVNVMSDEDNEYIKAVYDITEVLFWKVLHPYVPDFMFKLLPQGRRLQKDLIVLHGFSNKVIADRKKLLESRKSNSSDKVDQGADDLGIKKRKSFLDLLLEASENGKVLSDTDIREEVDTFMFEGHDTTTAAISWTLLLLGNHPEIQEKAYQEISGVLRDKSTPSTIAELNELKYLECIIKESLRMFPSVPFISRHLLQDIQIGAFYLKKLIPFFEER</sequence>
<dbReference type="InterPro" id="IPR050196">
    <property type="entry name" value="Cytochrome_P450_Monoox"/>
</dbReference>
<accession>A0A0T6B4E4</accession>
<evidence type="ECO:0000256" key="4">
    <source>
        <dbReference type="ARBA" id="ARBA00022723"/>
    </source>
</evidence>
<dbReference type="GO" id="GO:0004497">
    <property type="term" value="F:monooxygenase activity"/>
    <property type="evidence" value="ECO:0007669"/>
    <property type="project" value="UniProtKB-KW"/>
</dbReference>
<evidence type="ECO:0000256" key="5">
    <source>
        <dbReference type="ARBA" id="ARBA00023002"/>
    </source>
</evidence>
<feature type="non-terminal residue" evidence="8">
    <location>
        <position position="1"/>
    </location>
</feature>
<dbReference type="Proteomes" id="UP000051574">
    <property type="component" value="Unassembled WGS sequence"/>
</dbReference>
<dbReference type="PRINTS" id="PR00385">
    <property type="entry name" value="P450"/>
</dbReference>
<keyword evidence="3" id="KW-0349">Heme</keyword>
<keyword evidence="4" id="KW-0479">Metal-binding</keyword>
<dbReference type="CDD" id="cd20628">
    <property type="entry name" value="CYP4"/>
    <property type="match status" value="1"/>
</dbReference>
<dbReference type="GO" id="GO:0020037">
    <property type="term" value="F:heme binding"/>
    <property type="evidence" value="ECO:0007669"/>
    <property type="project" value="InterPro"/>
</dbReference>
<evidence type="ECO:0000256" key="2">
    <source>
        <dbReference type="ARBA" id="ARBA00010617"/>
    </source>
</evidence>
<reference evidence="8 9" key="1">
    <citation type="submission" date="2015-09" db="EMBL/GenBank/DDBJ databases">
        <title>Draft genome of the scarab beetle Oryctes borbonicus.</title>
        <authorList>
            <person name="Meyer J.M."/>
            <person name="Markov G.V."/>
            <person name="Baskaran P."/>
            <person name="Herrmann M."/>
            <person name="Sommer R.J."/>
            <person name="Roedelsperger C."/>
        </authorList>
    </citation>
    <scope>NUCLEOTIDE SEQUENCE [LARGE SCALE GENOMIC DNA]</scope>
    <source>
        <strain evidence="8">OB123</strain>
        <tissue evidence="8">Whole animal</tissue>
    </source>
</reference>
<evidence type="ECO:0000313" key="8">
    <source>
        <dbReference type="EMBL" id="KRT82236.1"/>
    </source>
</evidence>
<dbReference type="AlphaFoldDB" id="A0A0T6B4E4"/>
<evidence type="ECO:0000256" key="7">
    <source>
        <dbReference type="ARBA" id="ARBA00023033"/>
    </source>
</evidence>
<dbReference type="SUPFAM" id="SSF48264">
    <property type="entry name" value="Cytochrome P450"/>
    <property type="match status" value="1"/>
</dbReference>
<evidence type="ECO:0000256" key="1">
    <source>
        <dbReference type="ARBA" id="ARBA00001971"/>
    </source>
</evidence>
<dbReference type="OrthoDB" id="1470350at2759"/>
<dbReference type="EMBL" id="LJIG01009860">
    <property type="protein sequence ID" value="KRT82236.1"/>
    <property type="molecule type" value="Genomic_DNA"/>
</dbReference>
<evidence type="ECO:0000313" key="9">
    <source>
        <dbReference type="Proteomes" id="UP000051574"/>
    </source>
</evidence>
<evidence type="ECO:0000256" key="3">
    <source>
        <dbReference type="ARBA" id="ARBA00022617"/>
    </source>
</evidence>
<dbReference type="PANTHER" id="PTHR24291:SF209">
    <property type="entry name" value="CYTOCHROME P450-LIKE PROTEIN"/>
    <property type="match status" value="1"/>
</dbReference>
<protein>
    <submittedName>
        <fullName evidence="8">Cytochrome P450</fullName>
    </submittedName>
</protein>
<gene>
    <name evidence="8" type="ORF">AMK59_3169</name>
</gene>
<organism evidence="8 9">
    <name type="scientific">Oryctes borbonicus</name>
    <dbReference type="NCBI Taxonomy" id="1629725"/>
    <lineage>
        <taxon>Eukaryota</taxon>
        <taxon>Metazoa</taxon>
        <taxon>Ecdysozoa</taxon>
        <taxon>Arthropoda</taxon>
        <taxon>Hexapoda</taxon>
        <taxon>Insecta</taxon>
        <taxon>Pterygota</taxon>
        <taxon>Neoptera</taxon>
        <taxon>Endopterygota</taxon>
        <taxon>Coleoptera</taxon>
        <taxon>Polyphaga</taxon>
        <taxon>Scarabaeiformia</taxon>
        <taxon>Scarabaeidae</taxon>
        <taxon>Dynastinae</taxon>
        <taxon>Oryctes</taxon>
    </lineage>
</organism>
<dbReference type="InterPro" id="IPR002401">
    <property type="entry name" value="Cyt_P450_E_grp-I"/>
</dbReference>
<proteinExistence type="inferred from homology"/>
<comment type="cofactor">
    <cofactor evidence="1">
        <name>heme</name>
        <dbReference type="ChEBI" id="CHEBI:30413"/>
    </cofactor>
</comment>
<comment type="similarity">
    <text evidence="2">Belongs to the cytochrome P450 family.</text>
</comment>
<dbReference type="Gene3D" id="1.10.630.10">
    <property type="entry name" value="Cytochrome P450"/>
    <property type="match status" value="1"/>
</dbReference>